<keyword evidence="6 7" id="KW-0472">Membrane</keyword>
<comment type="caution">
    <text evidence="9">The sequence shown here is derived from an EMBL/GenBank/DDBJ whole genome shotgun (WGS) entry which is preliminary data.</text>
</comment>
<keyword evidence="5 7" id="KW-1133">Transmembrane helix</keyword>
<evidence type="ECO:0000256" key="6">
    <source>
        <dbReference type="ARBA" id="ARBA00023136"/>
    </source>
</evidence>
<evidence type="ECO:0000256" key="5">
    <source>
        <dbReference type="ARBA" id="ARBA00022989"/>
    </source>
</evidence>
<dbReference type="STRING" id="1073574.GOARA_014_00090"/>
<feature type="transmembrane region" description="Helical" evidence="7">
    <location>
        <begin position="116"/>
        <end position="135"/>
    </location>
</feature>
<reference evidence="9 10" key="1">
    <citation type="submission" date="2011-11" db="EMBL/GenBank/DDBJ databases">
        <title>Whole genome shotgun sequence of Gordonia araii NBRC 100433.</title>
        <authorList>
            <person name="Yoshida Y."/>
            <person name="Hosoyama A."/>
            <person name="Tsuchikane K."/>
            <person name="Katsumata H."/>
            <person name="Yamazaki S."/>
            <person name="Fujita N."/>
        </authorList>
    </citation>
    <scope>NUCLEOTIDE SEQUENCE [LARGE SCALE GENOMIC DNA]</scope>
    <source>
        <strain evidence="9 10">NBRC 100433</strain>
    </source>
</reference>
<feature type="domain" description="Glycine transporter" evidence="8">
    <location>
        <begin position="91"/>
        <end position="164"/>
    </location>
</feature>
<feature type="transmembrane region" description="Helical" evidence="7">
    <location>
        <begin position="30"/>
        <end position="50"/>
    </location>
</feature>
<organism evidence="9 10">
    <name type="scientific">Gordonia araii NBRC 100433</name>
    <dbReference type="NCBI Taxonomy" id="1073574"/>
    <lineage>
        <taxon>Bacteria</taxon>
        <taxon>Bacillati</taxon>
        <taxon>Actinomycetota</taxon>
        <taxon>Actinomycetes</taxon>
        <taxon>Mycobacteriales</taxon>
        <taxon>Gordoniaceae</taxon>
        <taxon>Gordonia</taxon>
    </lineage>
</organism>
<dbReference type="InterPro" id="IPR005115">
    <property type="entry name" value="Gly_transporter"/>
</dbReference>
<dbReference type="GO" id="GO:0005886">
    <property type="term" value="C:plasma membrane"/>
    <property type="evidence" value="ECO:0007669"/>
    <property type="project" value="UniProtKB-SubCell"/>
</dbReference>
<proteinExistence type="inferred from homology"/>
<keyword evidence="3" id="KW-1003">Cell membrane</keyword>
<feature type="transmembrane region" description="Helical" evidence="7">
    <location>
        <begin position="6"/>
        <end position="23"/>
    </location>
</feature>
<gene>
    <name evidence="9" type="ORF">GOARA_014_00090</name>
</gene>
<evidence type="ECO:0000313" key="10">
    <source>
        <dbReference type="Proteomes" id="UP000035088"/>
    </source>
</evidence>
<comment type="similarity">
    <text evidence="2">Belongs to the UPF0126 family.</text>
</comment>
<dbReference type="EMBL" id="BAEE01000014">
    <property type="protein sequence ID" value="GAB08661.1"/>
    <property type="molecule type" value="Genomic_DNA"/>
</dbReference>
<protein>
    <recommendedName>
        <fullName evidence="8">Glycine transporter domain-containing protein</fullName>
    </recommendedName>
</protein>
<feature type="transmembrane region" description="Helical" evidence="7">
    <location>
        <begin position="91"/>
        <end position="110"/>
    </location>
</feature>
<dbReference type="PANTHER" id="PTHR30506">
    <property type="entry name" value="INNER MEMBRANE PROTEIN"/>
    <property type="match status" value="1"/>
</dbReference>
<dbReference type="Proteomes" id="UP000035088">
    <property type="component" value="Unassembled WGS sequence"/>
</dbReference>
<dbReference type="PANTHER" id="PTHR30506:SF3">
    <property type="entry name" value="UPF0126 INNER MEMBRANE PROTEIN YADS-RELATED"/>
    <property type="match status" value="1"/>
</dbReference>
<feature type="transmembrane region" description="Helical" evidence="7">
    <location>
        <begin position="170"/>
        <end position="189"/>
    </location>
</feature>
<evidence type="ECO:0000256" key="7">
    <source>
        <dbReference type="SAM" id="Phobius"/>
    </source>
</evidence>
<keyword evidence="4 7" id="KW-0812">Transmembrane</keyword>
<evidence type="ECO:0000256" key="1">
    <source>
        <dbReference type="ARBA" id="ARBA00004651"/>
    </source>
</evidence>
<evidence type="ECO:0000259" key="8">
    <source>
        <dbReference type="Pfam" id="PF03458"/>
    </source>
</evidence>
<sequence>MLLSVLNYVGMAVFAASGALIGVRKRLDAFGIWTLAVLTGLGGGVARDLLLGITPPTTFKGWENLTVTSVAAFVVFFFHPQFGSLRRTVDVLDAFGVALFASTGALLAVHADTSPLAAALIGVTTGLGGGILRDVLVNEVPLLLRGGELVAVPALVGAGLTVAVDQAGGGEVWALVVGTSVAFFFRVIVMWRGWTAPYAPDNAWAGIAGLARRRRDRPTP</sequence>
<comment type="subcellular location">
    <subcellularLocation>
        <location evidence="1">Cell membrane</location>
        <topology evidence="1">Multi-pass membrane protein</topology>
    </subcellularLocation>
</comment>
<evidence type="ECO:0000256" key="2">
    <source>
        <dbReference type="ARBA" id="ARBA00008193"/>
    </source>
</evidence>
<name>G7GYI6_9ACTN</name>
<dbReference type="RefSeq" id="WP_007320738.1">
    <property type="nucleotide sequence ID" value="NZ_BAEE01000014.1"/>
</dbReference>
<evidence type="ECO:0000256" key="4">
    <source>
        <dbReference type="ARBA" id="ARBA00022692"/>
    </source>
</evidence>
<feature type="transmembrane region" description="Helical" evidence="7">
    <location>
        <begin position="62"/>
        <end position="79"/>
    </location>
</feature>
<keyword evidence="10" id="KW-1185">Reference proteome</keyword>
<feature type="domain" description="Glycine transporter" evidence="8">
    <location>
        <begin position="5"/>
        <end position="79"/>
    </location>
</feature>
<dbReference type="Pfam" id="PF03458">
    <property type="entry name" value="Gly_transporter"/>
    <property type="match status" value="2"/>
</dbReference>
<dbReference type="AlphaFoldDB" id="G7GYI6"/>
<dbReference type="OrthoDB" id="9791874at2"/>
<feature type="transmembrane region" description="Helical" evidence="7">
    <location>
        <begin position="142"/>
        <end position="164"/>
    </location>
</feature>
<accession>G7GYI6</accession>
<evidence type="ECO:0000256" key="3">
    <source>
        <dbReference type="ARBA" id="ARBA00022475"/>
    </source>
</evidence>
<evidence type="ECO:0000313" key="9">
    <source>
        <dbReference type="EMBL" id="GAB08661.1"/>
    </source>
</evidence>